<accession>A0ABU1W6S9</accession>
<dbReference type="Gene3D" id="2.120.10.30">
    <property type="entry name" value="TolB, C-terminal domain"/>
    <property type="match status" value="1"/>
</dbReference>
<dbReference type="RefSeq" id="WP_310057730.1">
    <property type="nucleotide sequence ID" value="NZ_JAVDVY010000001.1"/>
</dbReference>
<dbReference type="EMBL" id="JAVDVY010000001">
    <property type="protein sequence ID" value="MDR7133276.1"/>
    <property type="molecule type" value="Genomic_DNA"/>
</dbReference>
<dbReference type="InterPro" id="IPR051262">
    <property type="entry name" value="SMP-30/CGR1_Lactonase"/>
</dbReference>
<dbReference type="PANTHER" id="PTHR47572:SF4">
    <property type="entry name" value="LACTONASE DRP35"/>
    <property type="match status" value="1"/>
</dbReference>
<gene>
    <name evidence="2" type="ORF">J2X06_000460</name>
</gene>
<keyword evidence="3" id="KW-1185">Reference proteome</keyword>
<organism evidence="2 3">
    <name type="scientific">Lysobacter niastensis</name>
    <dbReference type="NCBI Taxonomy" id="380629"/>
    <lineage>
        <taxon>Bacteria</taxon>
        <taxon>Pseudomonadati</taxon>
        <taxon>Pseudomonadota</taxon>
        <taxon>Gammaproteobacteria</taxon>
        <taxon>Lysobacterales</taxon>
        <taxon>Lysobacteraceae</taxon>
        <taxon>Lysobacter</taxon>
    </lineage>
</organism>
<sequence length="363" mass="39089">MERSSWWRVAALLLMWSSQALAGQGSAKGPALIEVERFAELPQGVRHPEGLTVDPDSGEFFVGTFDARMPESARNNQLLRYSAHGKVIAQRSFGATPLTGLAFRDGQVYVLNFGASKLQRIPARFDANTPVEDVTTFAALSPAAPTERRIDNPDGSQDRIAYGAAGLPAINGMVFDRAGNLYVSDSFQGAIYRVARATQCTPCEVEVFSRDALLGTTGALPFGANGLAFSADERVLYINNAGDGRVLRMTLPAGPITVLAESVYGADGLLFHRGLLWVASNQTDSIVALDEKGRVRARAGQFQGIDADGAPRGLLFPAASAVQGDWMLVINLALPITAAQGDEWEEDVTRWTISRFRIPASMK</sequence>
<dbReference type="PANTHER" id="PTHR47572">
    <property type="entry name" value="LIPOPROTEIN-RELATED"/>
    <property type="match status" value="1"/>
</dbReference>
<feature type="signal peptide" evidence="1">
    <location>
        <begin position="1"/>
        <end position="22"/>
    </location>
</feature>
<feature type="chain" id="PRO_5045373230" evidence="1">
    <location>
        <begin position="23"/>
        <end position="363"/>
    </location>
</feature>
<protein>
    <submittedName>
        <fullName evidence="2">Sugar lactone lactonase YvrE</fullName>
    </submittedName>
</protein>
<name>A0ABU1W6S9_9GAMM</name>
<dbReference type="InterPro" id="IPR011042">
    <property type="entry name" value="6-blade_b-propeller_TolB-like"/>
</dbReference>
<keyword evidence="1" id="KW-0732">Signal</keyword>
<evidence type="ECO:0000256" key="1">
    <source>
        <dbReference type="SAM" id="SignalP"/>
    </source>
</evidence>
<dbReference type="SUPFAM" id="SSF63829">
    <property type="entry name" value="Calcium-dependent phosphotriesterase"/>
    <property type="match status" value="1"/>
</dbReference>
<reference evidence="2 3" key="1">
    <citation type="submission" date="2023-07" db="EMBL/GenBank/DDBJ databases">
        <title>Sorghum-associated microbial communities from plants grown in Nebraska, USA.</title>
        <authorList>
            <person name="Schachtman D."/>
        </authorList>
    </citation>
    <scope>NUCLEOTIDE SEQUENCE [LARGE SCALE GENOMIC DNA]</scope>
    <source>
        <strain evidence="2 3">BE198</strain>
    </source>
</reference>
<proteinExistence type="predicted"/>
<evidence type="ECO:0000313" key="3">
    <source>
        <dbReference type="Proteomes" id="UP001251524"/>
    </source>
</evidence>
<evidence type="ECO:0000313" key="2">
    <source>
        <dbReference type="EMBL" id="MDR7133276.1"/>
    </source>
</evidence>
<dbReference type="Proteomes" id="UP001251524">
    <property type="component" value="Unassembled WGS sequence"/>
</dbReference>
<comment type="caution">
    <text evidence="2">The sequence shown here is derived from an EMBL/GenBank/DDBJ whole genome shotgun (WGS) entry which is preliminary data.</text>
</comment>